<dbReference type="InterPro" id="IPR011992">
    <property type="entry name" value="EF-hand-dom_pair"/>
</dbReference>
<dbReference type="InParanoid" id="F0YPZ8"/>
<comment type="catalytic activity">
    <reaction evidence="1">
        <text>Eliminative cleavage of (1-&gt;4)-alpha-D-galacturonan to give oligosaccharides with 4-deoxy-alpha-D-galact-4-enuronosyl groups at their non-reducing ends.</text>
        <dbReference type="EC" id="4.2.2.2"/>
    </reaction>
</comment>
<evidence type="ECO:0000256" key="1">
    <source>
        <dbReference type="ARBA" id="ARBA00000695"/>
    </source>
</evidence>
<dbReference type="Gene3D" id="1.10.238.10">
    <property type="entry name" value="EF-hand"/>
    <property type="match status" value="1"/>
</dbReference>
<name>F0YPZ8_AURAN</name>
<keyword evidence="11" id="KW-1185">Reference proteome</keyword>
<evidence type="ECO:0000313" key="10">
    <source>
        <dbReference type="EMBL" id="EGB02811.1"/>
    </source>
</evidence>
<organism evidence="11">
    <name type="scientific">Aureococcus anophagefferens</name>
    <name type="common">Harmful bloom alga</name>
    <dbReference type="NCBI Taxonomy" id="44056"/>
    <lineage>
        <taxon>Eukaryota</taxon>
        <taxon>Sar</taxon>
        <taxon>Stramenopiles</taxon>
        <taxon>Ochrophyta</taxon>
        <taxon>Pelagophyceae</taxon>
        <taxon>Pelagomonadales</taxon>
        <taxon>Pelagomonadaceae</taxon>
        <taxon>Aureococcus</taxon>
    </lineage>
</organism>
<dbReference type="PROSITE" id="PS50096">
    <property type="entry name" value="IQ"/>
    <property type="match status" value="2"/>
</dbReference>
<dbReference type="InterPro" id="IPR004898">
    <property type="entry name" value="Pectate_lyase_PlyH/PlyE-like"/>
</dbReference>
<sequence>MCNAAHDRALSTLSRSIHLLNVNRLSASWKRWISFRDQSRFASMHDSARKIQHLGRLRSSTRLLRSVRIAAAARLHESALIAQEVRRAYASASQNVAQMTELLSKNRLAIVIQRVFRSMIGLGRVQCARVEVARLREQAKEGVESANRLVQSDRQKSLMRSKLQQLAQIHPKAKRTLTRGIIRIQSAHRGGTARSKVASQQVTCVRTFLQYWLRCRLQRKQYHRAALILYRQQIKKSVDMNCRRSECGLAGRILFKHSSILETQRQIIRQSVIRESVHASDLQRIFNTYCSYGQRGNTTRLGVGNFARLIKETPCVMQPTNPTGLSQSDVELTFMKYRGRSKQLTVESHLHYNEFLKALRALASIFLPPQLSCRQRLGSDAQLCIFLQKHVFQSKVAINCTEELRDLSCRGRAQARLNYSAQAVLQLWRGHKARLVSGAHKKVQLINIERLLGSRAVLTLQSFFRGIVGRCKAMAVAQETYEKFLDFDSGRDFWFNKRSATSIWAKPRALAWADVGSATRLPNADLLFEIRCLKCYNSTIAKYCINCDDLYCEDCYVKHSEQNEHVHHSKGSLQKHTFEQMVLDWSPIKCFKLASLFNFRRRRNSHCALHSQHGQRSLQAARGITPSDRNQVGKKKIMYQVACFFGNGALLDSDTPIETVMKRVPFWARSTVKDVIRGRWVEFALYVKEQEDFKIRNGPVHTSVYLSLAVAQRHLKLKRQSAAYKAKKAKKEYEVGQEAYRRSRSANDPNMIQDKFKLHMRECRRKHEACVKQIEAMDRELCQVKSQRSKLLGPRKMEMKIIDALNHAVEIEDFSLTMKKDSRFAEPSIHGSKFIQVGDRFRIGDSPSVYRASKNDGVPSTLDKLAFKVRRALAATMLHIEAARNEAVASSSIDLDMVDFKAAAQKAEAEFQVVELPAKLPKWTFDPDDLHKVKLNRIWTHGDLENVKVFKFPREPHWRRAVTRTRDLALGNPLTQFAIKSEINMLAMYKRQLLSVAKRVDAGSDTQRSLEKRAARIQDKIRSRAHNLFGPFDETTGFGMQRIAKSMVTGACFVLTLPAKDKHRPWETSKDKTTVTVTLQASYLGEPQLLGHFDVDLNCPLDMAREFLRRAFWKELNERVGSAFDYVQQGTAVLEQEEATMKLRDVTPQRLNSLSRELEYSLTLCASMTREKTVLDSQTPATKSKGDLFHNSTQVGTKRIAALS</sequence>
<dbReference type="SUPFAM" id="SSF47473">
    <property type="entry name" value="EF-hand"/>
    <property type="match status" value="1"/>
</dbReference>
<keyword evidence="8" id="KW-0456">Lyase</keyword>
<comment type="cofactor">
    <cofactor evidence="2">
        <name>Ca(2+)</name>
        <dbReference type="ChEBI" id="CHEBI:29108"/>
    </cofactor>
</comment>
<dbReference type="EMBL" id="GL833306">
    <property type="protein sequence ID" value="EGB02811.1"/>
    <property type="molecule type" value="Genomic_DNA"/>
</dbReference>
<dbReference type="GeneID" id="20226867"/>
<dbReference type="PANTHER" id="PTHR33407">
    <property type="entry name" value="PECTATE LYASE F-RELATED"/>
    <property type="match status" value="1"/>
</dbReference>
<dbReference type="Proteomes" id="UP000002729">
    <property type="component" value="Unassembled WGS sequence"/>
</dbReference>
<evidence type="ECO:0000256" key="7">
    <source>
        <dbReference type="ARBA" id="ARBA00022837"/>
    </source>
</evidence>
<dbReference type="RefSeq" id="XP_009042492.1">
    <property type="nucleotide sequence ID" value="XM_009044244.1"/>
</dbReference>
<gene>
    <name evidence="10" type="ORF">AURANDRAFT_68544</name>
</gene>
<keyword evidence="7" id="KW-0106">Calcium</keyword>
<evidence type="ECO:0000313" key="11">
    <source>
        <dbReference type="Proteomes" id="UP000002729"/>
    </source>
</evidence>
<dbReference type="PANTHER" id="PTHR33407:SF9">
    <property type="entry name" value="PECTATE LYASE F-RELATED"/>
    <property type="match status" value="1"/>
</dbReference>
<evidence type="ECO:0000256" key="2">
    <source>
        <dbReference type="ARBA" id="ARBA00001913"/>
    </source>
</evidence>
<accession>F0YPZ8</accession>
<comment type="subcellular location">
    <subcellularLocation>
        <location evidence="3">Secreted</location>
    </subcellularLocation>
</comment>
<evidence type="ECO:0000256" key="6">
    <source>
        <dbReference type="ARBA" id="ARBA00022729"/>
    </source>
</evidence>
<evidence type="ECO:0000256" key="8">
    <source>
        <dbReference type="ARBA" id="ARBA00023239"/>
    </source>
</evidence>
<dbReference type="GO" id="GO:0005576">
    <property type="term" value="C:extracellular region"/>
    <property type="evidence" value="ECO:0007669"/>
    <property type="project" value="UniProtKB-SubCell"/>
</dbReference>
<dbReference type="EC" id="4.2.2.2" evidence="4"/>
<keyword evidence="5" id="KW-0964">Secreted</keyword>
<dbReference type="KEGG" id="aaf:AURANDRAFT_68544"/>
<evidence type="ECO:0000256" key="9">
    <source>
        <dbReference type="ARBA" id="ARBA00039895"/>
    </source>
</evidence>
<dbReference type="OrthoDB" id="195042at2759"/>
<proteinExistence type="predicted"/>
<dbReference type="AlphaFoldDB" id="F0YPZ8"/>
<evidence type="ECO:0000256" key="5">
    <source>
        <dbReference type="ARBA" id="ARBA00022525"/>
    </source>
</evidence>
<evidence type="ECO:0000256" key="3">
    <source>
        <dbReference type="ARBA" id="ARBA00004613"/>
    </source>
</evidence>
<reference evidence="10 11" key="1">
    <citation type="journal article" date="2011" name="Proc. Natl. Acad. Sci. U.S.A.">
        <title>Niche of harmful alga Aureococcus anophagefferens revealed through ecogenomics.</title>
        <authorList>
            <person name="Gobler C.J."/>
            <person name="Berry D.L."/>
            <person name="Dyhrman S.T."/>
            <person name="Wilhelm S.W."/>
            <person name="Salamov A."/>
            <person name="Lobanov A.V."/>
            <person name="Zhang Y."/>
            <person name="Collier J.L."/>
            <person name="Wurch L.L."/>
            <person name="Kustka A.B."/>
            <person name="Dill B.D."/>
            <person name="Shah M."/>
            <person name="VerBerkmoes N.C."/>
            <person name="Kuo A."/>
            <person name="Terry A."/>
            <person name="Pangilinan J."/>
            <person name="Lindquist E.A."/>
            <person name="Lucas S."/>
            <person name="Paulsen I.T."/>
            <person name="Hattenrath-Lehmann T.K."/>
            <person name="Talmage S.C."/>
            <person name="Walker E.A."/>
            <person name="Koch F."/>
            <person name="Burson A.M."/>
            <person name="Marcoval M.A."/>
            <person name="Tang Y.Z."/>
            <person name="Lecleir G.R."/>
            <person name="Coyne K.J."/>
            <person name="Berg G.M."/>
            <person name="Bertrand E.M."/>
            <person name="Saito M.A."/>
            <person name="Gladyshev V.N."/>
            <person name="Grigoriev I.V."/>
        </authorList>
    </citation>
    <scope>NUCLEOTIDE SEQUENCE [LARGE SCALE GENOMIC DNA]</scope>
    <source>
        <strain evidence="11">CCMP 1984</strain>
    </source>
</reference>
<keyword evidence="6" id="KW-0732">Signal</keyword>
<evidence type="ECO:0000256" key="4">
    <source>
        <dbReference type="ARBA" id="ARBA00012272"/>
    </source>
</evidence>
<dbReference type="GO" id="GO:0045490">
    <property type="term" value="P:pectin catabolic process"/>
    <property type="evidence" value="ECO:0007669"/>
    <property type="project" value="TreeGrafter"/>
</dbReference>
<dbReference type="GO" id="GO:0030570">
    <property type="term" value="F:pectate lyase activity"/>
    <property type="evidence" value="ECO:0007669"/>
    <property type="project" value="UniProtKB-EC"/>
</dbReference>
<protein>
    <recommendedName>
        <fullName evidence="9">Probable pectate lyase F</fullName>
        <ecNumber evidence="4">4.2.2.2</ecNumber>
    </recommendedName>
</protein>